<evidence type="ECO:0000313" key="1">
    <source>
        <dbReference type="EMBL" id="TQN72925.1"/>
    </source>
</evidence>
<dbReference type="Proteomes" id="UP000326340">
    <property type="component" value="Unassembled WGS sequence"/>
</dbReference>
<gene>
    <name evidence="1" type="ORF">CSHISOI_02543</name>
</gene>
<accession>A0A5Q4C0Q7</accession>
<sequence length="97" mass="11075">PCSWNSSPEARLVRQVAHHAADKGDVTSVGCCEMGVKHILASSNPSSNAAGLVVFWHIDAYRRVAEPPLRVRRENVMKQEERGKIYYYSYEDFHRRS</sequence>
<keyword evidence="2" id="KW-1185">Reference proteome</keyword>
<evidence type="ECO:0000313" key="2">
    <source>
        <dbReference type="Proteomes" id="UP000326340"/>
    </source>
</evidence>
<organism evidence="1 2">
    <name type="scientific">Colletotrichum shisoi</name>
    <dbReference type="NCBI Taxonomy" id="2078593"/>
    <lineage>
        <taxon>Eukaryota</taxon>
        <taxon>Fungi</taxon>
        <taxon>Dikarya</taxon>
        <taxon>Ascomycota</taxon>
        <taxon>Pezizomycotina</taxon>
        <taxon>Sordariomycetes</taxon>
        <taxon>Hypocreomycetidae</taxon>
        <taxon>Glomerellales</taxon>
        <taxon>Glomerellaceae</taxon>
        <taxon>Colletotrichum</taxon>
        <taxon>Colletotrichum destructivum species complex</taxon>
    </lineage>
</organism>
<protein>
    <submittedName>
        <fullName evidence="1">Uncharacterized protein</fullName>
    </submittedName>
</protein>
<name>A0A5Q4C0Q7_9PEZI</name>
<dbReference type="AlphaFoldDB" id="A0A5Q4C0Q7"/>
<proteinExistence type="predicted"/>
<feature type="non-terminal residue" evidence="1">
    <location>
        <position position="1"/>
    </location>
</feature>
<reference evidence="1 2" key="1">
    <citation type="journal article" date="2019" name="Sci. Rep.">
        <title>Colletotrichum shisoi sp. nov., an anthracnose pathogen of Perilla frutescens in Japan: molecular phylogenetic, morphological and genomic evidence.</title>
        <authorList>
            <person name="Gan P."/>
            <person name="Tsushima A."/>
            <person name="Hiroyama R."/>
            <person name="Narusaka M."/>
            <person name="Takano Y."/>
            <person name="Narusaka Y."/>
            <person name="Kawaradani M."/>
            <person name="Damm U."/>
            <person name="Shirasu K."/>
        </authorList>
    </citation>
    <scope>NUCLEOTIDE SEQUENCE [LARGE SCALE GENOMIC DNA]</scope>
    <source>
        <strain evidence="1 2">PG-2018a</strain>
    </source>
</reference>
<comment type="caution">
    <text evidence="1">The sequence shown here is derived from an EMBL/GenBank/DDBJ whole genome shotgun (WGS) entry which is preliminary data.</text>
</comment>
<dbReference type="EMBL" id="PUHP01000133">
    <property type="protein sequence ID" value="TQN72925.1"/>
    <property type="molecule type" value="Genomic_DNA"/>
</dbReference>